<comment type="caution">
    <text evidence="1">The sequence shown here is derived from an EMBL/GenBank/DDBJ whole genome shotgun (WGS) entry which is preliminary data.</text>
</comment>
<protein>
    <recommendedName>
        <fullName evidence="3">DUF1269 domain-containing protein</fullName>
    </recommendedName>
</protein>
<reference evidence="1 2" key="1">
    <citation type="submission" date="2014-02" db="EMBL/GenBank/DDBJ databases">
        <title>The small core and large imbalanced accessory genome model reveals a collaborative survival strategy of Sorangium cellulosum strains in nature.</title>
        <authorList>
            <person name="Han K."/>
            <person name="Peng R."/>
            <person name="Blom J."/>
            <person name="Li Y.-Z."/>
        </authorList>
    </citation>
    <scope>NUCLEOTIDE SEQUENCE [LARGE SCALE GENOMIC DNA]</scope>
    <source>
        <strain evidence="1 2">So0008-312</strain>
    </source>
</reference>
<name>A0A150QH18_SORCE</name>
<dbReference type="EMBL" id="JEMA01000667">
    <property type="protein sequence ID" value="KYF67305.1"/>
    <property type="molecule type" value="Genomic_DNA"/>
</dbReference>
<evidence type="ECO:0008006" key="3">
    <source>
        <dbReference type="Google" id="ProtNLM"/>
    </source>
</evidence>
<proteinExistence type="predicted"/>
<sequence length="143" mass="14234">MSCGYRRDAISVVMGHAALGQHVESGTSAKAADTAMGGAGAAVVTFAALGTSAAFPGLGLVAAGPIEAALAGAGSAAGALVAAGIPEHRARVYETGLQQGAILVGVHAQSQRDAEILELILEYAGAENVRSDSALKRPYDSFI</sequence>
<evidence type="ECO:0000313" key="2">
    <source>
        <dbReference type="Proteomes" id="UP000075260"/>
    </source>
</evidence>
<gene>
    <name evidence="1" type="ORF">BE15_02090</name>
</gene>
<dbReference type="Proteomes" id="UP000075260">
    <property type="component" value="Unassembled WGS sequence"/>
</dbReference>
<dbReference type="AlphaFoldDB" id="A0A150QH18"/>
<organism evidence="1 2">
    <name type="scientific">Sorangium cellulosum</name>
    <name type="common">Polyangium cellulosum</name>
    <dbReference type="NCBI Taxonomy" id="56"/>
    <lineage>
        <taxon>Bacteria</taxon>
        <taxon>Pseudomonadati</taxon>
        <taxon>Myxococcota</taxon>
        <taxon>Polyangia</taxon>
        <taxon>Polyangiales</taxon>
        <taxon>Polyangiaceae</taxon>
        <taxon>Sorangium</taxon>
    </lineage>
</organism>
<evidence type="ECO:0000313" key="1">
    <source>
        <dbReference type="EMBL" id="KYF67305.1"/>
    </source>
</evidence>
<accession>A0A150QH18</accession>